<dbReference type="InterPro" id="IPR010061">
    <property type="entry name" value="MeMal-semiAld_DH"/>
</dbReference>
<proteinExistence type="predicted"/>
<organism evidence="5 6">
    <name type="scientific">Haloarcula pellucida</name>
    <dbReference type="NCBI Taxonomy" id="1427151"/>
    <lineage>
        <taxon>Archaea</taxon>
        <taxon>Methanobacteriati</taxon>
        <taxon>Methanobacteriota</taxon>
        <taxon>Stenosarchaea group</taxon>
        <taxon>Halobacteria</taxon>
        <taxon>Halobacteriales</taxon>
        <taxon>Haloarculaceae</taxon>
        <taxon>Haloarcula</taxon>
    </lineage>
</organism>
<keyword evidence="2" id="KW-0560">Oxidoreductase</keyword>
<evidence type="ECO:0000313" key="6">
    <source>
        <dbReference type="Proteomes" id="UP000605784"/>
    </source>
</evidence>
<dbReference type="GO" id="GO:0004491">
    <property type="term" value="F:methylmalonate-semialdehyde dehydrogenase (acylating, NAD) activity"/>
    <property type="evidence" value="ECO:0007669"/>
    <property type="project" value="UniProtKB-EC"/>
</dbReference>
<dbReference type="FunFam" id="3.40.309.10:FF:000002">
    <property type="entry name" value="Methylmalonate-semialdehyde dehydrogenase (Acylating)"/>
    <property type="match status" value="1"/>
</dbReference>
<dbReference type="Pfam" id="PF00171">
    <property type="entry name" value="Aldedh"/>
    <property type="match status" value="1"/>
</dbReference>
<dbReference type="AlphaFoldDB" id="A0A830GK85"/>
<reference evidence="5" key="2">
    <citation type="submission" date="2020-09" db="EMBL/GenBank/DDBJ databases">
        <authorList>
            <person name="Sun Q."/>
            <person name="Ohkuma M."/>
        </authorList>
    </citation>
    <scope>NUCLEOTIDE SEQUENCE</scope>
    <source>
        <strain evidence="5">JCM 17820</strain>
    </source>
</reference>
<gene>
    <name evidence="5" type="ORF">GCM10009030_20770</name>
</gene>
<dbReference type="FunFam" id="3.40.605.10:FF:000003">
    <property type="entry name" value="Methylmalonate-semialdehyde dehydrogenase [acylating]"/>
    <property type="match status" value="1"/>
</dbReference>
<dbReference type="InterPro" id="IPR015590">
    <property type="entry name" value="Aldehyde_DH_dom"/>
</dbReference>
<dbReference type="RefSeq" id="WP_188997167.1">
    <property type="nucleotide sequence ID" value="NZ_BMOU01000003.1"/>
</dbReference>
<dbReference type="InterPro" id="IPR016161">
    <property type="entry name" value="Ald_DH/histidinol_DH"/>
</dbReference>
<dbReference type="EMBL" id="BMOU01000003">
    <property type="protein sequence ID" value="GGN94431.1"/>
    <property type="molecule type" value="Genomic_DNA"/>
</dbReference>
<name>A0A830GK85_9EURY</name>
<dbReference type="PANTHER" id="PTHR43866">
    <property type="entry name" value="MALONATE-SEMIALDEHYDE DEHYDROGENASE"/>
    <property type="match status" value="1"/>
</dbReference>
<evidence type="ECO:0000256" key="2">
    <source>
        <dbReference type="ARBA" id="ARBA00023002"/>
    </source>
</evidence>
<protein>
    <recommendedName>
        <fullName evidence="1">methylmalonate-semialdehyde dehydrogenase (CoA acylating)</fullName>
        <ecNumber evidence="1">1.2.1.27</ecNumber>
    </recommendedName>
</protein>
<dbReference type="CDD" id="cd07085">
    <property type="entry name" value="ALDH_F6_MMSDH"/>
    <property type="match status" value="1"/>
</dbReference>
<keyword evidence="6" id="KW-1185">Reference proteome</keyword>
<dbReference type="InterPro" id="IPR016160">
    <property type="entry name" value="Ald_DH_CS_CYS"/>
</dbReference>
<feature type="domain" description="Aldehyde dehydrogenase" evidence="4">
    <location>
        <begin position="26"/>
        <end position="489"/>
    </location>
</feature>
<evidence type="ECO:0000259" key="4">
    <source>
        <dbReference type="Pfam" id="PF00171"/>
    </source>
</evidence>
<dbReference type="EC" id="1.2.1.27" evidence="1"/>
<reference evidence="5" key="1">
    <citation type="journal article" date="2014" name="Int. J. Syst. Evol. Microbiol.">
        <title>Complete genome sequence of Corynebacterium casei LMG S-19264T (=DSM 44701T), isolated from a smear-ripened cheese.</title>
        <authorList>
            <consortium name="US DOE Joint Genome Institute (JGI-PGF)"/>
            <person name="Walter F."/>
            <person name="Albersmeier A."/>
            <person name="Kalinowski J."/>
            <person name="Ruckert C."/>
        </authorList>
    </citation>
    <scope>NUCLEOTIDE SEQUENCE</scope>
    <source>
        <strain evidence="5">JCM 17820</strain>
    </source>
</reference>
<sequence>MTSKQEQSPAATAVPDSVENYVGGEWVTIEGDAGQPVVNPATGETLADVTFSDPETVDEAVQTATEAFEDWRATSPVDRVQYLFDLKQELEDRQEDIAQALTREHGKTLGEARGEIRRGIENVEVAAGIPNMLREGSGNVEGVASNMDEHAVRQPLGVFTAITPFNFPAMIPLWFLPYAVATGNTFVLKPSEKVPLSSQIIFEAIEAVDFPDGVVNLVNGGADTVNALLEHDDIAGVSFVGSTPVAQHIYETAAEHGKRVQAQGGAKNYAVVTPDAELEASVPNIIGSVYGNAGQRCLANDVVVGVGDVYDDLREEILDDVDELTVGNGLDEDTDVGPLITGESAERVIDMIEDAVDEGADLVVDGRDFEHPDYPDGNFLGPTLLEGVTTDMDITQTEIFGPVMALTKAEDLDEAIEMVNSTEYGNASSLYTENGAEARKYRYEVDAGNIGINVGVCAPMGFFHFGGRKGSFFGDLHAQGEDAVNFYTDKTIEIQRWYSND</sequence>
<dbReference type="NCBIfam" id="TIGR01722">
    <property type="entry name" value="MMSDH"/>
    <property type="match status" value="1"/>
</dbReference>
<dbReference type="Gene3D" id="3.40.605.10">
    <property type="entry name" value="Aldehyde Dehydrogenase, Chain A, domain 1"/>
    <property type="match status" value="1"/>
</dbReference>
<dbReference type="PROSITE" id="PS00070">
    <property type="entry name" value="ALDEHYDE_DEHYDR_CYS"/>
    <property type="match status" value="1"/>
</dbReference>
<comment type="caution">
    <text evidence="5">The sequence shown here is derived from an EMBL/GenBank/DDBJ whole genome shotgun (WGS) entry which is preliminary data.</text>
</comment>
<keyword evidence="3" id="KW-0520">NAD</keyword>
<dbReference type="GO" id="GO:0006574">
    <property type="term" value="P:L-valine catabolic process"/>
    <property type="evidence" value="ECO:0007669"/>
    <property type="project" value="TreeGrafter"/>
</dbReference>
<dbReference type="Gene3D" id="3.40.309.10">
    <property type="entry name" value="Aldehyde Dehydrogenase, Chain A, domain 2"/>
    <property type="match status" value="1"/>
</dbReference>
<evidence type="ECO:0000256" key="3">
    <source>
        <dbReference type="ARBA" id="ARBA00023027"/>
    </source>
</evidence>
<dbReference type="Proteomes" id="UP000605784">
    <property type="component" value="Unassembled WGS sequence"/>
</dbReference>
<dbReference type="PANTHER" id="PTHR43866:SF4">
    <property type="entry name" value="MALONATE-SEMIALDEHYDE DEHYDROGENASE"/>
    <property type="match status" value="1"/>
</dbReference>
<accession>A0A830GK85</accession>
<dbReference type="InterPro" id="IPR016163">
    <property type="entry name" value="Ald_DH_C"/>
</dbReference>
<dbReference type="GO" id="GO:0006210">
    <property type="term" value="P:thymine catabolic process"/>
    <property type="evidence" value="ECO:0007669"/>
    <property type="project" value="TreeGrafter"/>
</dbReference>
<dbReference type="SUPFAM" id="SSF53720">
    <property type="entry name" value="ALDH-like"/>
    <property type="match status" value="1"/>
</dbReference>
<evidence type="ECO:0000256" key="1">
    <source>
        <dbReference type="ARBA" id="ARBA00013048"/>
    </source>
</evidence>
<evidence type="ECO:0000313" key="5">
    <source>
        <dbReference type="EMBL" id="GGN94431.1"/>
    </source>
</evidence>
<dbReference type="InterPro" id="IPR016162">
    <property type="entry name" value="Ald_DH_N"/>
</dbReference>